<name>D8R7Q0_SELML</name>
<dbReference type="PROSITE" id="PS50102">
    <property type="entry name" value="RRM"/>
    <property type="match status" value="4"/>
</dbReference>
<dbReference type="CDD" id="cd12380">
    <property type="entry name" value="RRM3_I_PABPs"/>
    <property type="match status" value="1"/>
</dbReference>
<dbReference type="OrthoDB" id="19742at2759"/>
<dbReference type="InterPro" id="IPR034364">
    <property type="entry name" value="PABP_RRM1"/>
</dbReference>
<dbReference type="Proteomes" id="UP000001514">
    <property type="component" value="Unassembled WGS sequence"/>
</dbReference>
<dbReference type="SUPFAM" id="SSF63570">
    <property type="entry name" value="PABC (PABP) domain"/>
    <property type="match status" value="1"/>
</dbReference>
<evidence type="ECO:0000259" key="16">
    <source>
        <dbReference type="PROSITE" id="PS51309"/>
    </source>
</evidence>
<keyword evidence="7" id="KW-0677">Repeat</keyword>
<keyword evidence="11" id="KW-0539">Nucleus</keyword>
<evidence type="ECO:0000256" key="8">
    <source>
        <dbReference type="ARBA" id="ARBA00022816"/>
    </source>
</evidence>
<dbReference type="eggNOG" id="KOG0123">
    <property type="taxonomic scope" value="Eukaryota"/>
</dbReference>
<evidence type="ECO:0000256" key="1">
    <source>
        <dbReference type="ARBA" id="ARBA00004123"/>
    </source>
</evidence>
<evidence type="ECO:0000313" key="17">
    <source>
        <dbReference type="EMBL" id="EFJ31571.1"/>
    </source>
</evidence>
<dbReference type="GO" id="GO:0051028">
    <property type="term" value="P:mRNA transport"/>
    <property type="evidence" value="ECO:0007669"/>
    <property type="project" value="UniProtKB-KW"/>
</dbReference>
<dbReference type="KEGG" id="smo:SELMODRAFT_168822"/>
<keyword evidence="10 12" id="KW-0694">RNA-binding</keyword>
<feature type="compositionally biased region" description="Pro residues" evidence="14">
    <location>
        <begin position="18"/>
        <end position="29"/>
    </location>
</feature>
<dbReference type="InterPro" id="IPR000504">
    <property type="entry name" value="RRM_dom"/>
</dbReference>
<keyword evidence="8" id="KW-0509">mRNA transport</keyword>
<dbReference type="GO" id="GO:0006417">
    <property type="term" value="P:regulation of translation"/>
    <property type="evidence" value="ECO:0007669"/>
    <property type="project" value="UniProtKB-KW"/>
</dbReference>
<reference evidence="17 18" key="1">
    <citation type="journal article" date="2011" name="Science">
        <title>The Selaginella genome identifies genetic changes associated with the evolution of vascular plants.</title>
        <authorList>
            <person name="Banks J.A."/>
            <person name="Nishiyama T."/>
            <person name="Hasebe M."/>
            <person name="Bowman J.L."/>
            <person name="Gribskov M."/>
            <person name="dePamphilis C."/>
            <person name="Albert V.A."/>
            <person name="Aono N."/>
            <person name="Aoyama T."/>
            <person name="Ambrose B.A."/>
            <person name="Ashton N.W."/>
            <person name="Axtell M.J."/>
            <person name="Barker E."/>
            <person name="Barker M.S."/>
            <person name="Bennetzen J.L."/>
            <person name="Bonawitz N.D."/>
            <person name="Chapple C."/>
            <person name="Cheng C."/>
            <person name="Correa L.G."/>
            <person name="Dacre M."/>
            <person name="DeBarry J."/>
            <person name="Dreyer I."/>
            <person name="Elias M."/>
            <person name="Engstrom E.M."/>
            <person name="Estelle M."/>
            <person name="Feng L."/>
            <person name="Finet C."/>
            <person name="Floyd S.K."/>
            <person name="Frommer W.B."/>
            <person name="Fujita T."/>
            <person name="Gramzow L."/>
            <person name="Gutensohn M."/>
            <person name="Harholt J."/>
            <person name="Hattori M."/>
            <person name="Heyl A."/>
            <person name="Hirai T."/>
            <person name="Hiwatashi Y."/>
            <person name="Ishikawa M."/>
            <person name="Iwata M."/>
            <person name="Karol K.G."/>
            <person name="Koehler B."/>
            <person name="Kolukisaoglu U."/>
            <person name="Kubo M."/>
            <person name="Kurata T."/>
            <person name="Lalonde S."/>
            <person name="Li K."/>
            <person name="Li Y."/>
            <person name="Litt A."/>
            <person name="Lyons E."/>
            <person name="Manning G."/>
            <person name="Maruyama T."/>
            <person name="Michael T.P."/>
            <person name="Mikami K."/>
            <person name="Miyazaki S."/>
            <person name="Morinaga S."/>
            <person name="Murata T."/>
            <person name="Mueller-Roeber B."/>
            <person name="Nelson D.R."/>
            <person name="Obara M."/>
            <person name="Oguri Y."/>
            <person name="Olmstead R.G."/>
            <person name="Onodera N."/>
            <person name="Petersen B.L."/>
            <person name="Pils B."/>
            <person name="Prigge M."/>
            <person name="Rensing S.A."/>
            <person name="Riano-Pachon D.M."/>
            <person name="Roberts A.W."/>
            <person name="Sato Y."/>
            <person name="Scheller H.V."/>
            <person name="Schulz B."/>
            <person name="Schulz C."/>
            <person name="Shakirov E.V."/>
            <person name="Shibagaki N."/>
            <person name="Shinohara N."/>
            <person name="Shippen D.E."/>
            <person name="Soerensen I."/>
            <person name="Sotooka R."/>
            <person name="Sugimoto N."/>
            <person name="Sugita M."/>
            <person name="Sumikawa N."/>
            <person name="Tanurdzic M."/>
            <person name="Theissen G."/>
            <person name="Ulvskov P."/>
            <person name="Wakazuki S."/>
            <person name="Weng J.K."/>
            <person name="Willats W.W."/>
            <person name="Wipf D."/>
            <person name="Wolf P.G."/>
            <person name="Yang L."/>
            <person name="Zimmer A.D."/>
            <person name="Zhu Q."/>
            <person name="Mitros T."/>
            <person name="Hellsten U."/>
            <person name="Loque D."/>
            <person name="Otillar R."/>
            <person name="Salamov A."/>
            <person name="Schmutz J."/>
            <person name="Shapiro H."/>
            <person name="Lindquist E."/>
            <person name="Lucas S."/>
            <person name="Rokhsar D."/>
            <person name="Grigoriev I.V."/>
        </authorList>
    </citation>
    <scope>NUCLEOTIDE SEQUENCE [LARGE SCALE GENOMIC DNA]</scope>
</reference>
<keyword evidence="6" id="KW-0507">mRNA processing</keyword>
<dbReference type="NCBIfam" id="TIGR01628">
    <property type="entry name" value="PABP-1234"/>
    <property type="match status" value="1"/>
</dbReference>
<evidence type="ECO:0000256" key="13">
    <source>
        <dbReference type="RuleBase" id="RU362004"/>
    </source>
</evidence>
<dbReference type="PROSITE" id="PS51309">
    <property type="entry name" value="PABC"/>
    <property type="match status" value="1"/>
</dbReference>
<dbReference type="CDD" id="cd12381">
    <property type="entry name" value="RRM4_I_PABPs"/>
    <property type="match status" value="1"/>
</dbReference>
<dbReference type="FunFam" id="3.30.70.330:FF:000091">
    <property type="entry name" value="Polyadenylate-binding protein"/>
    <property type="match status" value="1"/>
</dbReference>
<dbReference type="FunFam" id="1.10.1900.10:FF:000004">
    <property type="entry name" value="Polyadenylate-binding protein"/>
    <property type="match status" value="1"/>
</dbReference>
<dbReference type="InterPro" id="IPR006515">
    <property type="entry name" value="PABP_1234"/>
</dbReference>
<feature type="compositionally biased region" description="Low complexity" evidence="14">
    <location>
        <begin position="1"/>
        <end position="17"/>
    </location>
</feature>
<keyword evidence="5 13" id="KW-0963">Cytoplasm</keyword>
<dbReference type="GO" id="GO:0008266">
    <property type="term" value="F:poly(U) RNA binding"/>
    <property type="evidence" value="ECO:0000318"/>
    <property type="project" value="GO_Central"/>
</dbReference>
<dbReference type="FunFam" id="3.30.70.330:FF:000003">
    <property type="entry name" value="Polyadenylate-binding protein"/>
    <property type="match status" value="1"/>
</dbReference>
<dbReference type="SMART" id="SM00360">
    <property type="entry name" value="RRM"/>
    <property type="match status" value="4"/>
</dbReference>
<dbReference type="HOGENOM" id="CLU_012062_22_4_1"/>
<evidence type="ECO:0000256" key="7">
    <source>
        <dbReference type="ARBA" id="ARBA00022737"/>
    </source>
</evidence>
<feature type="region of interest" description="Disordered" evidence="14">
    <location>
        <begin position="483"/>
        <end position="531"/>
    </location>
</feature>
<feature type="domain" description="RRM" evidence="15">
    <location>
        <begin position="126"/>
        <end position="202"/>
    </location>
</feature>
<evidence type="ECO:0000256" key="11">
    <source>
        <dbReference type="ARBA" id="ARBA00023242"/>
    </source>
</evidence>
<feature type="domain" description="PABC" evidence="16">
    <location>
        <begin position="562"/>
        <end position="639"/>
    </location>
</feature>
<comment type="function">
    <text evidence="13">Binds the poly(A) tail of mRNA.</text>
</comment>
<accession>D8R7Q0</accession>
<organism evidence="18">
    <name type="scientific">Selaginella moellendorffii</name>
    <name type="common">Spikemoss</name>
    <dbReference type="NCBI Taxonomy" id="88036"/>
    <lineage>
        <taxon>Eukaryota</taxon>
        <taxon>Viridiplantae</taxon>
        <taxon>Streptophyta</taxon>
        <taxon>Embryophyta</taxon>
        <taxon>Tracheophyta</taxon>
        <taxon>Lycopodiopsida</taxon>
        <taxon>Selaginellales</taxon>
        <taxon>Selaginellaceae</taxon>
        <taxon>Selaginella</taxon>
    </lineage>
</organism>
<evidence type="ECO:0000256" key="14">
    <source>
        <dbReference type="SAM" id="MobiDB-lite"/>
    </source>
</evidence>
<feature type="compositionally biased region" description="Low complexity" evidence="14">
    <location>
        <begin position="483"/>
        <end position="518"/>
    </location>
</feature>
<evidence type="ECO:0000256" key="3">
    <source>
        <dbReference type="ARBA" id="ARBA00008557"/>
    </source>
</evidence>
<dbReference type="AlphaFoldDB" id="D8R7Q0"/>
<dbReference type="SMART" id="SM00361">
    <property type="entry name" value="RRM_1"/>
    <property type="match status" value="3"/>
</dbReference>
<dbReference type="GO" id="GO:0006397">
    <property type="term" value="P:mRNA processing"/>
    <property type="evidence" value="ECO:0007669"/>
    <property type="project" value="UniProtKB-KW"/>
</dbReference>
<keyword evidence="18" id="KW-1185">Reference proteome</keyword>
<sequence>MAATTASPAAAAAAPADTSPPPPPPPPAVPGVAAPSGVSLYVGDLDETVAETQLFTIFSQMGLVTSVRVCRDAVTRRSLGYGYVNYSSGADAVRAMEALNYTPINGKTIRIMWSHRDPSTRKSGVGNIFIKNLDESIDNKALHDTFIAFGPILSCKIAHQDGRSKGYGFVHFETDEAANLAIEKVNGMQLVGKKVFVAKFVKRSDRLAATGETKFTNVFVKNLDPEMAEEEIKEHFSTFGVITNVVIMKDENDKSKGFGFVNFDDPEAARAAVETMNNSQLGSRTIYVGRAQKKAEREQILRRQFEEKRMEQFQKYQGANLYVKNLDDSIDDETLKQEFSRYGNITSAKVMRDEKGISKGFGFVCFTSPEEASRAATETNGLMINGKPIYVAMAQRKEIRQAQLQQQYAQRMSGLMPPPGAQVAAAYPPVYYAAPPALLPQVPQRQGLMYQPVMRPGWRTGPLAPPGRPSLQPLPPYALVPNAQRQQRQVRNRPPGGQPLAQIPQLQIPQPQAIQPGGYKENGRNQQQRPRQAMKYVNNGRPRDGAAAGGPVLMVPGNMPMGGNDVLSMMSAASPQQQKQLLGERLFPLVRTHQFDLAGKITGMLLEMDNSELLVLLETPEALASKVDEAVQVLQQHSKASTVPSSPLAEVPVA</sequence>
<feature type="domain" description="RRM" evidence="15">
    <location>
        <begin position="38"/>
        <end position="116"/>
    </location>
</feature>
<evidence type="ECO:0000256" key="6">
    <source>
        <dbReference type="ARBA" id="ARBA00022664"/>
    </source>
</evidence>
<dbReference type="SMART" id="SM00517">
    <property type="entry name" value="PolyA"/>
    <property type="match status" value="1"/>
</dbReference>
<evidence type="ECO:0000256" key="4">
    <source>
        <dbReference type="ARBA" id="ARBA00022448"/>
    </source>
</evidence>
<dbReference type="InterPro" id="IPR045305">
    <property type="entry name" value="RRM2_I_PABPs"/>
</dbReference>
<dbReference type="STRING" id="88036.D8R7Q0"/>
<dbReference type="InterPro" id="IPR012677">
    <property type="entry name" value="Nucleotide-bd_a/b_plait_sf"/>
</dbReference>
<dbReference type="FunFam" id="3.30.70.330:FF:000648">
    <property type="entry name" value="Polyadenylate-binding protein"/>
    <property type="match status" value="1"/>
</dbReference>
<dbReference type="EMBL" id="GL377573">
    <property type="protein sequence ID" value="EFJ31571.1"/>
    <property type="molecule type" value="Genomic_DNA"/>
</dbReference>
<dbReference type="InterPro" id="IPR003954">
    <property type="entry name" value="RRM_euk-type"/>
</dbReference>
<dbReference type="GO" id="GO:0008143">
    <property type="term" value="F:poly(A) binding"/>
    <property type="evidence" value="ECO:0000318"/>
    <property type="project" value="GO_Central"/>
</dbReference>
<comment type="subcellular location">
    <subcellularLocation>
        <location evidence="2 13">Cytoplasm</location>
    </subcellularLocation>
    <subcellularLocation>
        <location evidence="1">Nucleus</location>
    </subcellularLocation>
</comment>
<feature type="domain" description="RRM" evidence="15">
    <location>
        <begin position="319"/>
        <end position="396"/>
    </location>
</feature>
<dbReference type="CDD" id="cd12379">
    <property type="entry name" value="RRM2_I_PABPs"/>
    <property type="match status" value="1"/>
</dbReference>
<dbReference type="SUPFAM" id="SSF54928">
    <property type="entry name" value="RNA-binding domain, RBD"/>
    <property type="match status" value="2"/>
</dbReference>
<dbReference type="GO" id="GO:1990904">
    <property type="term" value="C:ribonucleoprotein complex"/>
    <property type="evidence" value="ECO:0000318"/>
    <property type="project" value="GO_Central"/>
</dbReference>
<protein>
    <recommendedName>
        <fullName evidence="13">Polyadenylate-binding protein</fullName>
        <shortName evidence="13">PABP</shortName>
    </recommendedName>
</protein>
<dbReference type="Gramene" id="EFJ31571">
    <property type="protein sequence ID" value="EFJ31571"/>
    <property type="gene ID" value="SELMODRAFT_168822"/>
</dbReference>
<evidence type="ECO:0000256" key="5">
    <source>
        <dbReference type="ARBA" id="ARBA00022490"/>
    </source>
</evidence>
<dbReference type="OMA" id="GKEMYVG"/>
<dbReference type="GO" id="GO:0005829">
    <property type="term" value="C:cytosol"/>
    <property type="evidence" value="ECO:0000318"/>
    <property type="project" value="GO_Central"/>
</dbReference>
<dbReference type="PANTHER" id="PTHR24012">
    <property type="entry name" value="RNA BINDING PROTEIN"/>
    <property type="match status" value="1"/>
</dbReference>
<dbReference type="Gene3D" id="3.30.70.330">
    <property type="match status" value="4"/>
</dbReference>
<dbReference type="GO" id="GO:0003730">
    <property type="term" value="F:mRNA 3'-UTR binding"/>
    <property type="evidence" value="ECO:0000318"/>
    <property type="project" value="GO_Central"/>
</dbReference>
<dbReference type="InParanoid" id="D8R7Q0"/>
<comment type="similarity">
    <text evidence="3 13">Belongs to the polyadenylate-binding protein type-1 family.</text>
</comment>
<dbReference type="FunFam" id="3.30.70.330:FF:000520">
    <property type="entry name" value="Polyadenylate-binding protein"/>
    <property type="match status" value="1"/>
</dbReference>
<dbReference type="Pfam" id="PF00658">
    <property type="entry name" value="MLLE"/>
    <property type="match status" value="1"/>
</dbReference>
<dbReference type="GO" id="GO:0005634">
    <property type="term" value="C:nucleus"/>
    <property type="evidence" value="ECO:0000318"/>
    <property type="project" value="GO_Central"/>
</dbReference>
<feature type="region of interest" description="Disordered" evidence="14">
    <location>
        <begin position="1"/>
        <end position="31"/>
    </location>
</feature>
<dbReference type="InterPro" id="IPR002004">
    <property type="entry name" value="PABP_HYD_C"/>
</dbReference>
<dbReference type="Pfam" id="PF00076">
    <property type="entry name" value="RRM_1"/>
    <property type="match status" value="4"/>
</dbReference>
<evidence type="ECO:0000256" key="2">
    <source>
        <dbReference type="ARBA" id="ARBA00004496"/>
    </source>
</evidence>
<dbReference type="InterPro" id="IPR036053">
    <property type="entry name" value="PABP-dom"/>
</dbReference>
<dbReference type="InterPro" id="IPR035979">
    <property type="entry name" value="RBD_domain_sf"/>
</dbReference>
<dbReference type="CDD" id="cd12378">
    <property type="entry name" value="RRM1_I_PABPs"/>
    <property type="match status" value="1"/>
</dbReference>
<dbReference type="Gene3D" id="1.10.1900.10">
    <property type="entry name" value="c-terminal domain of poly(a) binding protein"/>
    <property type="match status" value="1"/>
</dbReference>
<evidence type="ECO:0000256" key="9">
    <source>
        <dbReference type="ARBA" id="ARBA00022845"/>
    </source>
</evidence>
<evidence type="ECO:0000313" key="18">
    <source>
        <dbReference type="Proteomes" id="UP000001514"/>
    </source>
</evidence>
<proteinExistence type="inferred from homology"/>
<keyword evidence="4" id="KW-0813">Transport</keyword>
<evidence type="ECO:0000259" key="15">
    <source>
        <dbReference type="PROSITE" id="PS50102"/>
    </source>
</evidence>
<evidence type="ECO:0000256" key="12">
    <source>
        <dbReference type="PROSITE-ProRule" id="PRU00176"/>
    </source>
</evidence>
<feature type="domain" description="RRM" evidence="15">
    <location>
        <begin position="216"/>
        <end position="293"/>
    </location>
</feature>
<gene>
    <name evidence="17" type="ORF">SELMODRAFT_168822</name>
</gene>
<evidence type="ECO:0000256" key="10">
    <source>
        <dbReference type="ARBA" id="ARBA00022884"/>
    </source>
</evidence>
<keyword evidence="9" id="KW-0810">Translation regulation</keyword>